<evidence type="ECO:0000256" key="1">
    <source>
        <dbReference type="SAM" id="Coils"/>
    </source>
</evidence>
<proteinExistence type="predicted"/>
<feature type="coiled-coil region" evidence="1">
    <location>
        <begin position="25"/>
        <end position="76"/>
    </location>
</feature>
<dbReference type="EMBL" id="CP139781">
    <property type="protein sequence ID" value="WRQ89384.1"/>
    <property type="molecule type" value="Genomic_DNA"/>
</dbReference>
<organism evidence="2 3">
    <name type="scientific">Actomonas aquatica</name>
    <dbReference type="NCBI Taxonomy" id="2866162"/>
    <lineage>
        <taxon>Bacteria</taxon>
        <taxon>Pseudomonadati</taxon>
        <taxon>Verrucomicrobiota</taxon>
        <taxon>Opitutia</taxon>
        <taxon>Opitutales</taxon>
        <taxon>Opitutaceae</taxon>
        <taxon>Actomonas</taxon>
    </lineage>
</organism>
<name>A0ABZ1CCI8_9BACT</name>
<evidence type="ECO:0000313" key="3">
    <source>
        <dbReference type="Proteomes" id="UP000738431"/>
    </source>
</evidence>
<dbReference type="Gene3D" id="1.20.5.340">
    <property type="match status" value="1"/>
</dbReference>
<gene>
    <name evidence="2" type="ORF">K1X11_008180</name>
</gene>
<keyword evidence="1" id="KW-0175">Coiled coil</keyword>
<keyword evidence="3" id="KW-1185">Reference proteome</keyword>
<sequence length="86" mass="9899">MSDADRILRLESELESLMRDHGSRLATLEGTLKVLQEQVVKLEERVYSHQGQVAEVERLREDLRSLRQTLDRLLLGSPPLPPLPRD</sequence>
<accession>A0ABZ1CCI8</accession>
<dbReference type="Proteomes" id="UP000738431">
    <property type="component" value="Chromosome"/>
</dbReference>
<reference evidence="2 3" key="1">
    <citation type="submission" date="2023-12" db="EMBL/GenBank/DDBJ databases">
        <title>Description of an unclassified Opitutus bacterium of Verrucomicrobiota.</title>
        <authorList>
            <person name="Zhang D.-F."/>
        </authorList>
    </citation>
    <scope>NUCLEOTIDE SEQUENCE [LARGE SCALE GENOMIC DNA]</scope>
    <source>
        <strain evidence="2 3">WL0086</strain>
    </source>
</reference>
<dbReference type="RefSeq" id="WP_221029925.1">
    <property type="nucleotide sequence ID" value="NZ_CP139781.1"/>
</dbReference>
<evidence type="ECO:0000313" key="2">
    <source>
        <dbReference type="EMBL" id="WRQ89384.1"/>
    </source>
</evidence>
<protein>
    <submittedName>
        <fullName evidence="2">Uncharacterized protein</fullName>
    </submittedName>
</protein>